<keyword evidence="2" id="KW-1185">Reference proteome</keyword>
<evidence type="ECO:0000313" key="2">
    <source>
        <dbReference type="Proteomes" id="UP000249542"/>
    </source>
</evidence>
<dbReference type="AlphaFoldDB" id="A0A2W7HU40"/>
<name>A0A2W7HU40_9FLAO</name>
<dbReference type="Proteomes" id="UP000249542">
    <property type="component" value="Unassembled WGS sequence"/>
</dbReference>
<sequence length="284" mass="32797">MLAFTLLSIYKHVANNMKKTQVHLFLLLFSIISCRNVEQEKLKTETFVDSSIIEQKNEPKVTNETTQAISSPEISEVGEEQEVKENKSKLKIKFTKIDSTEFLKYNQKYSNEITVDTTIVNEAGGFFTLDVENAEKKFSCDIDYNNCNYYKGFLKPLNKYILTYCGIGYCGTYLLDKNTGTKDYLESPFDSECKNPSISKNKNKLIAFSSSVFDRESFIALYKMNIETKKIDLKKYDSFYTSDWRIKEIIWIDNNVIALKVFEKYGGKTGGELINTRYLKGKIE</sequence>
<comment type="caution">
    <text evidence="1">The sequence shown here is derived from an EMBL/GenBank/DDBJ whole genome shotgun (WGS) entry which is preliminary data.</text>
</comment>
<accession>A0A2W7HU40</accession>
<reference evidence="1 2" key="1">
    <citation type="submission" date="2018-06" db="EMBL/GenBank/DDBJ databases">
        <title>Genomic Encyclopedia of Archaeal and Bacterial Type Strains, Phase II (KMG-II): from individual species to whole genera.</title>
        <authorList>
            <person name="Goeker M."/>
        </authorList>
    </citation>
    <scope>NUCLEOTIDE SEQUENCE [LARGE SCALE GENOMIC DNA]</scope>
    <source>
        <strain evidence="1 2">DSM 15361</strain>
    </source>
</reference>
<protein>
    <submittedName>
        <fullName evidence="1">Uncharacterized protein</fullName>
    </submittedName>
</protein>
<proteinExistence type="predicted"/>
<gene>
    <name evidence="1" type="ORF">LX95_02859</name>
</gene>
<dbReference type="EMBL" id="QKYV01000014">
    <property type="protein sequence ID" value="PZW37632.1"/>
    <property type="molecule type" value="Genomic_DNA"/>
</dbReference>
<organism evidence="1 2">
    <name type="scientific">Mesonia algae</name>
    <dbReference type="NCBI Taxonomy" id="213248"/>
    <lineage>
        <taxon>Bacteria</taxon>
        <taxon>Pseudomonadati</taxon>
        <taxon>Bacteroidota</taxon>
        <taxon>Flavobacteriia</taxon>
        <taxon>Flavobacteriales</taxon>
        <taxon>Flavobacteriaceae</taxon>
        <taxon>Mesonia</taxon>
    </lineage>
</organism>
<evidence type="ECO:0000313" key="1">
    <source>
        <dbReference type="EMBL" id="PZW37632.1"/>
    </source>
</evidence>